<dbReference type="Pfam" id="PF04186">
    <property type="entry name" value="FxsA"/>
    <property type="match status" value="1"/>
</dbReference>
<name>A0AAU7VIT3_9FIRM</name>
<accession>A0AAU7VIT3</accession>
<reference evidence="2" key="1">
    <citation type="journal article" date="2013" name="Extremophiles">
        <title>Proteinivorax tanatarense gen. nov., sp. nov., an anaerobic, haloalkaliphilic, proteolytic bacterium isolated from a decaying algal bloom, and proposal of Proteinivoraceae fam. nov.</title>
        <authorList>
            <person name="Kevbrin V."/>
            <person name="Boltyanskaya Y."/>
            <person name="Zhilina T."/>
            <person name="Kolganova T."/>
            <person name="Lavrentjeva E."/>
            <person name="Kuznetsov B."/>
        </authorList>
    </citation>
    <scope>NUCLEOTIDE SEQUENCE</scope>
    <source>
        <strain evidence="2">Z-910T</strain>
    </source>
</reference>
<gene>
    <name evidence="2" type="ORF">PRVXT_001988</name>
</gene>
<dbReference type="GO" id="GO:0016020">
    <property type="term" value="C:membrane"/>
    <property type="evidence" value="ECO:0007669"/>
    <property type="project" value="InterPro"/>
</dbReference>
<dbReference type="InterPro" id="IPR007313">
    <property type="entry name" value="FxsA"/>
</dbReference>
<feature type="transmembrane region" description="Helical" evidence="1">
    <location>
        <begin position="27"/>
        <end position="47"/>
    </location>
</feature>
<evidence type="ECO:0000256" key="1">
    <source>
        <dbReference type="SAM" id="Phobius"/>
    </source>
</evidence>
<dbReference type="EMBL" id="CP158367">
    <property type="protein sequence ID" value="XBX73969.1"/>
    <property type="molecule type" value="Genomic_DNA"/>
</dbReference>
<dbReference type="NCBIfam" id="NF008528">
    <property type="entry name" value="PRK11463.1-2"/>
    <property type="match status" value="1"/>
</dbReference>
<keyword evidence="1" id="KW-0472">Membrane</keyword>
<dbReference type="PANTHER" id="PTHR35335">
    <property type="entry name" value="UPF0716 PROTEIN FXSA"/>
    <property type="match status" value="1"/>
</dbReference>
<proteinExistence type="predicted"/>
<keyword evidence="1" id="KW-1133">Transmembrane helix</keyword>
<keyword evidence="1" id="KW-0812">Transmembrane</keyword>
<evidence type="ECO:0000313" key="2">
    <source>
        <dbReference type="EMBL" id="XBX73969.1"/>
    </source>
</evidence>
<dbReference type="RefSeq" id="WP_350342730.1">
    <property type="nucleotide sequence ID" value="NZ_CP158367.1"/>
</dbReference>
<reference evidence="2" key="2">
    <citation type="submission" date="2024-06" db="EMBL/GenBank/DDBJ databases">
        <authorList>
            <person name="Petrova K.O."/>
            <person name="Toshchakov S.V."/>
            <person name="Boltjanskaja Y.V."/>
            <person name="Kevbrin V."/>
        </authorList>
    </citation>
    <scope>NUCLEOTIDE SEQUENCE</scope>
    <source>
        <strain evidence="2">Z-910T</strain>
    </source>
</reference>
<dbReference type="PANTHER" id="PTHR35335:SF1">
    <property type="entry name" value="UPF0716 PROTEIN FXSA"/>
    <property type="match status" value="1"/>
</dbReference>
<feature type="transmembrane region" description="Helical" evidence="1">
    <location>
        <begin position="72"/>
        <end position="91"/>
    </location>
</feature>
<organism evidence="2">
    <name type="scientific">Proteinivorax tanatarense</name>
    <dbReference type="NCBI Taxonomy" id="1260629"/>
    <lineage>
        <taxon>Bacteria</taxon>
        <taxon>Bacillati</taxon>
        <taxon>Bacillota</taxon>
        <taxon>Clostridia</taxon>
        <taxon>Eubacteriales</taxon>
        <taxon>Proteinivoracaceae</taxon>
        <taxon>Proteinivorax</taxon>
    </lineage>
</organism>
<sequence length="132" mass="14516">MLAKLLLLFTVVPLIELYVLFKLSDVIGGGMTIVVVAATGFFGVILAKSQGFLVLRSLHGDISRGYMPQNDIFDGLIVLVGGAFLLTPGLFTDFFGLCCLIPVTRKFIKVQVKSWIKRKIENGDNIIIINKK</sequence>
<dbReference type="AlphaFoldDB" id="A0AAU7VIT3"/>
<protein>
    <submittedName>
        <fullName evidence="2">FxsA family protein</fullName>
    </submittedName>
</protein>